<feature type="domain" description="tRNA (adenine(58)-N(1))-methyltransferase catalytic subunit TRM61 C-terminal" evidence="10">
    <location>
        <begin position="8"/>
        <end position="219"/>
    </location>
</feature>
<evidence type="ECO:0000256" key="2">
    <source>
        <dbReference type="ARBA" id="ARBA00012796"/>
    </source>
</evidence>
<evidence type="ECO:0000256" key="6">
    <source>
        <dbReference type="ARBA" id="ARBA00022694"/>
    </source>
</evidence>
<keyword evidence="3" id="KW-0489">Methyltransferase</keyword>
<dbReference type="GeneID" id="106807842"/>
<comment type="subcellular location">
    <subcellularLocation>
        <location evidence="1">Nucleus</location>
    </subcellularLocation>
</comment>
<name>A0ABM1E0S9_PRICU</name>
<protein>
    <recommendedName>
        <fullName evidence="2">tRNA (adenine(58)-N(1))-methyltransferase</fullName>
        <ecNumber evidence="2">2.1.1.220</ecNumber>
    </recommendedName>
</protein>
<dbReference type="SUPFAM" id="SSF53335">
    <property type="entry name" value="S-adenosyl-L-methionine-dependent methyltransferases"/>
    <property type="match status" value="1"/>
</dbReference>
<organism evidence="11 12">
    <name type="scientific">Priapulus caudatus</name>
    <name type="common">Priapulid worm</name>
    <dbReference type="NCBI Taxonomy" id="37621"/>
    <lineage>
        <taxon>Eukaryota</taxon>
        <taxon>Metazoa</taxon>
        <taxon>Ecdysozoa</taxon>
        <taxon>Scalidophora</taxon>
        <taxon>Priapulida</taxon>
        <taxon>Priapulimorpha</taxon>
        <taxon>Priapulimorphida</taxon>
        <taxon>Priapulidae</taxon>
        <taxon>Priapulus</taxon>
    </lineage>
</organism>
<dbReference type="PROSITE" id="PS51620">
    <property type="entry name" value="SAM_TRM61"/>
    <property type="match status" value="1"/>
</dbReference>
<feature type="region of interest" description="Disordered" evidence="9">
    <location>
        <begin position="156"/>
        <end position="191"/>
    </location>
</feature>
<dbReference type="EC" id="2.1.1.220" evidence="2"/>
<feature type="non-terminal residue" evidence="12">
    <location>
        <position position="1"/>
    </location>
</feature>
<dbReference type="Proteomes" id="UP000695022">
    <property type="component" value="Unplaced"/>
</dbReference>
<dbReference type="PANTHER" id="PTHR12133">
    <property type="entry name" value="TRNA (ADENINE(58)-N(1))-METHYLTRANSFERASE"/>
    <property type="match status" value="1"/>
</dbReference>
<dbReference type="InterPro" id="IPR029063">
    <property type="entry name" value="SAM-dependent_MTases_sf"/>
</dbReference>
<sequence>HIRVKLLSTGSGSLSHAILRTIAPNGHLNTFDFHEQRAQKAREEFESHGFADLVTASHRDVCSAGFGLNLEVDAVFLDLPAPWTAIASAKQAIKLLGGRICSFSPCIEQVQRTCLALTEHDFTEVCTMECLLRTFDVRRVCMPAVLDLGDALCEDSSEPAPNKQPKLSDAHSVSSEATTAGEDHGPHGTPKMAKGDIFFKASVPPLQMAAHTGYLTFATLSPRLVTD</sequence>
<reference evidence="12" key="1">
    <citation type="submission" date="2025-08" db="UniProtKB">
        <authorList>
            <consortium name="RefSeq"/>
        </authorList>
    </citation>
    <scope>IDENTIFICATION</scope>
</reference>
<keyword evidence="4" id="KW-0808">Transferase</keyword>
<dbReference type="RefSeq" id="XP_014665800.1">
    <property type="nucleotide sequence ID" value="XM_014810314.1"/>
</dbReference>
<dbReference type="Gene3D" id="3.40.50.150">
    <property type="entry name" value="Vaccinia Virus protein VP39"/>
    <property type="match status" value="1"/>
</dbReference>
<dbReference type="Pfam" id="PF08704">
    <property type="entry name" value="GCD14"/>
    <property type="match status" value="1"/>
</dbReference>
<dbReference type="InterPro" id="IPR014816">
    <property type="entry name" value="tRNA_MeTrfase_Gcd14"/>
</dbReference>
<dbReference type="InterPro" id="IPR049470">
    <property type="entry name" value="TRM61_C"/>
</dbReference>
<comment type="catalytic activity">
    <reaction evidence="8">
        <text>an adenosine in mRNA + S-adenosyl-L-methionine = an N(1)-methyladenosine in mRNA + S-adenosyl-L-homocysteine + H(+)</text>
        <dbReference type="Rhea" id="RHEA:55392"/>
        <dbReference type="Rhea" id="RHEA-COMP:12414"/>
        <dbReference type="Rhea" id="RHEA-COMP:12415"/>
        <dbReference type="ChEBI" id="CHEBI:15378"/>
        <dbReference type="ChEBI" id="CHEBI:57856"/>
        <dbReference type="ChEBI" id="CHEBI:59789"/>
        <dbReference type="ChEBI" id="CHEBI:74411"/>
        <dbReference type="ChEBI" id="CHEBI:74491"/>
    </reaction>
</comment>
<evidence type="ECO:0000256" key="7">
    <source>
        <dbReference type="ARBA" id="ARBA00023242"/>
    </source>
</evidence>
<evidence type="ECO:0000256" key="3">
    <source>
        <dbReference type="ARBA" id="ARBA00022603"/>
    </source>
</evidence>
<evidence type="ECO:0000256" key="8">
    <source>
        <dbReference type="ARBA" id="ARBA00048481"/>
    </source>
</evidence>
<evidence type="ECO:0000256" key="5">
    <source>
        <dbReference type="ARBA" id="ARBA00022691"/>
    </source>
</evidence>
<accession>A0ABM1E0S9</accession>
<evidence type="ECO:0000256" key="9">
    <source>
        <dbReference type="SAM" id="MobiDB-lite"/>
    </source>
</evidence>
<evidence type="ECO:0000313" key="11">
    <source>
        <dbReference type="Proteomes" id="UP000695022"/>
    </source>
</evidence>
<evidence type="ECO:0000256" key="4">
    <source>
        <dbReference type="ARBA" id="ARBA00022679"/>
    </source>
</evidence>
<dbReference type="PANTHER" id="PTHR12133:SF2">
    <property type="entry name" value="TRNA (ADENINE(58)-N(1))-METHYLTRANSFERASE CATALYTIC SUBUNIT TRMT61A"/>
    <property type="match status" value="1"/>
</dbReference>
<keyword evidence="7" id="KW-0539">Nucleus</keyword>
<evidence type="ECO:0000256" key="1">
    <source>
        <dbReference type="ARBA" id="ARBA00004123"/>
    </source>
</evidence>
<keyword evidence="11" id="KW-1185">Reference proteome</keyword>
<keyword evidence="6" id="KW-0819">tRNA processing</keyword>
<keyword evidence="5" id="KW-0949">S-adenosyl-L-methionine</keyword>
<evidence type="ECO:0000313" key="12">
    <source>
        <dbReference type="RefSeq" id="XP_014665800.1"/>
    </source>
</evidence>
<gene>
    <name evidence="12" type="primary">LOC106807842</name>
</gene>
<proteinExistence type="predicted"/>
<evidence type="ECO:0000259" key="10">
    <source>
        <dbReference type="Pfam" id="PF08704"/>
    </source>
</evidence>